<keyword evidence="2" id="KW-0812">Transmembrane</keyword>
<evidence type="ECO:0000313" key="3">
    <source>
        <dbReference type="EMBL" id="KZF19687.1"/>
    </source>
</evidence>
<feature type="region of interest" description="Disordered" evidence="1">
    <location>
        <begin position="411"/>
        <end position="432"/>
    </location>
</feature>
<evidence type="ECO:0000256" key="1">
    <source>
        <dbReference type="SAM" id="MobiDB-lite"/>
    </source>
</evidence>
<dbReference type="PANTHER" id="PTHR38694:SF1">
    <property type="entry name" value="PEROXIN DOMAIN-CONTAINING PROTEIN"/>
    <property type="match status" value="1"/>
</dbReference>
<dbReference type="OrthoDB" id="1708389at2759"/>
<dbReference type="Pfam" id="PF11696">
    <property type="entry name" value="DUF3292"/>
    <property type="match status" value="1"/>
</dbReference>
<accession>A0A164ZY47</accession>
<feature type="transmembrane region" description="Helical" evidence="2">
    <location>
        <begin position="140"/>
        <end position="165"/>
    </location>
</feature>
<dbReference type="OMA" id="LGWNEPK"/>
<evidence type="ECO:0000256" key="2">
    <source>
        <dbReference type="SAM" id="Phobius"/>
    </source>
</evidence>
<organism evidence="3 4">
    <name type="scientific">Xylona heveae (strain CBS 132557 / TC161)</name>
    <dbReference type="NCBI Taxonomy" id="1328760"/>
    <lineage>
        <taxon>Eukaryota</taxon>
        <taxon>Fungi</taxon>
        <taxon>Dikarya</taxon>
        <taxon>Ascomycota</taxon>
        <taxon>Pezizomycotina</taxon>
        <taxon>Xylonomycetes</taxon>
        <taxon>Xylonales</taxon>
        <taxon>Xylonaceae</taxon>
        <taxon>Xylona</taxon>
    </lineage>
</organism>
<proteinExistence type="predicted"/>
<feature type="compositionally biased region" description="Basic and acidic residues" evidence="1">
    <location>
        <begin position="454"/>
        <end position="470"/>
    </location>
</feature>
<name>A0A164ZY47_XYLHT</name>
<dbReference type="AlphaFoldDB" id="A0A164ZY47"/>
<feature type="compositionally biased region" description="Pro residues" evidence="1">
    <location>
        <begin position="414"/>
        <end position="427"/>
    </location>
</feature>
<keyword evidence="4" id="KW-1185">Reference proteome</keyword>
<keyword evidence="2" id="KW-0472">Membrane</keyword>
<dbReference type="GeneID" id="28895172"/>
<keyword evidence="2" id="KW-1133">Transmembrane helix</keyword>
<dbReference type="RefSeq" id="XP_018185242.1">
    <property type="nucleotide sequence ID" value="XM_018330035.1"/>
</dbReference>
<feature type="transmembrane region" description="Helical" evidence="2">
    <location>
        <begin position="329"/>
        <end position="348"/>
    </location>
</feature>
<dbReference type="PANTHER" id="PTHR38694">
    <property type="entry name" value="CONSERVED EXPRESSED PROTEIN"/>
    <property type="match status" value="1"/>
</dbReference>
<dbReference type="InParanoid" id="A0A164ZY47"/>
<feature type="transmembrane region" description="Helical" evidence="2">
    <location>
        <begin position="108"/>
        <end position="128"/>
    </location>
</feature>
<feature type="region of interest" description="Disordered" evidence="1">
    <location>
        <begin position="515"/>
        <end position="535"/>
    </location>
</feature>
<sequence length="645" mass="70568">MVHAEPETAPTASHALATVDHEEKGAAQEGHGDPEIKDLGWNEHVDQVPAPLVGGMSNEDLWVLVRRFDKQMYHVKAIPYPVDGDLDLNIADDEEFSPDKLRSNLERLYMTVILGLMGFGTHIVRLRSWKEARRTSAFCAVYFIAWALDFLVPIFFTTLIVLIVYPPSRNFLFPPAPMAMVDSKGGVKKPKAGVLGSHDTATGAPETHKGEAAEQEASNFVNSFASIALSSAAGKSHAGNDEEHSDAIDSAVPDPTTIATQAAVAKDSSASGAPTKKHDKTKQPMEQAMWEKMRPAMHMLSSISDGWERFANALSPTAPFPQNRYRLRLAALLVPAVCIGTIVTSYLFVKLSTFIFGVAFFTDPLLWNAAHWLNTNFPNWQKLLELRNTILRGVPTNAQLTLTLLRIGEANKAPLPPPPRSDQPPPTRATSQISADELPMDVDQKDVNAAIHPDRSQLHREAKADAEAAKKPKHGSRLLAFFKGTTKTTVQAALGADHLKADLGSVHAKNRLGVLPRPSEEKEQGPVDFKGRHRGKKGHLYVSTGNFAPGTDVPTVFFTSTEAKGPDDVKPVFSVPVAEIQEIKKVGGLGWKTKLVVGWAMDREVADGITIVDREGHSYTVTAIPLRDELFNRLVAMGGQRWVSW</sequence>
<feature type="region of interest" description="Disordered" evidence="1">
    <location>
        <begin position="193"/>
        <end position="215"/>
    </location>
</feature>
<dbReference type="EMBL" id="KV407465">
    <property type="protein sequence ID" value="KZF19687.1"/>
    <property type="molecule type" value="Genomic_DNA"/>
</dbReference>
<evidence type="ECO:0000313" key="4">
    <source>
        <dbReference type="Proteomes" id="UP000076632"/>
    </source>
</evidence>
<gene>
    <name evidence="3" type="ORF">L228DRAFT_214489</name>
</gene>
<dbReference type="Proteomes" id="UP000076632">
    <property type="component" value="Unassembled WGS sequence"/>
</dbReference>
<dbReference type="STRING" id="1328760.A0A164ZY47"/>
<feature type="region of interest" description="Disordered" evidence="1">
    <location>
        <begin position="262"/>
        <end position="283"/>
    </location>
</feature>
<feature type="region of interest" description="Disordered" evidence="1">
    <location>
        <begin position="454"/>
        <end position="473"/>
    </location>
</feature>
<protein>
    <submittedName>
        <fullName evidence="3">Uncharacterized protein</fullName>
    </submittedName>
</protein>
<dbReference type="InterPro" id="IPR021709">
    <property type="entry name" value="DUF3292"/>
</dbReference>
<reference evidence="3 4" key="1">
    <citation type="journal article" date="2016" name="Fungal Biol.">
        <title>The genome of Xylona heveae provides a window into fungal endophytism.</title>
        <authorList>
            <person name="Gazis R."/>
            <person name="Kuo A."/>
            <person name="Riley R."/>
            <person name="LaButti K."/>
            <person name="Lipzen A."/>
            <person name="Lin J."/>
            <person name="Amirebrahimi M."/>
            <person name="Hesse C.N."/>
            <person name="Spatafora J.W."/>
            <person name="Henrissat B."/>
            <person name="Hainaut M."/>
            <person name="Grigoriev I.V."/>
            <person name="Hibbett D.S."/>
        </authorList>
    </citation>
    <scope>NUCLEOTIDE SEQUENCE [LARGE SCALE GENOMIC DNA]</scope>
    <source>
        <strain evidence="3 4">TC161</strain>
    </source>
</reference>